<sequence length="146" mass="16293">MLKKVYIVDDDPLSLFLAKNILTLYNINCKSSCYIDANQALDQLVEDALTGDLPDLVLLDLNMPLMSGFEFLRRLGSVCRGLEMECFVAILTSSIDEEDKKRCAESALVIDFLEKPLTNSMLHTITKAITKKNGPLPDNVPGREQI</sequence>
<dbReference type="Pfam" id="PF00072">
    <property type="entry name" value="Response_reg"/>
    <property type="match status" value="1"/>
</dbReference>
<gene>
    <name evidence="4" type="ORF">K0O23_17650</name>
</gene>
<evidence type="ECO:0000259" key="3">
    <source>
        <dbReference type="PROSITE" id="PS50110"/>
    </source>
</evidence>
<name>A0ABS7CYL3_9BACT</name>
<accession>A0ABS7CYL3</accession>
<dbReference type="PANTHER" id="PTHR44591:SF3">
    <property type="entry name" value="RESPONSE REGULATORY DOMAIN-CONTAINING PROTEIN"/>
    <property type="match status" value="1"/>
</dbReference>
<dbReference type="Gene3D" id="3.40.50.2300">
    <property type="match status" value="1"/>
</dbReference>
<dbReference type="SMART" id="SM00448">
    <property type="entry name" value="REC"/>
    <property type="match status" value="1"/>
</dbReference>
<evidence type="ECO:0000313" key="5">
    <source>
        <dbReference type="Proteomes" id="UP000813018"/>
    </source>
</evidence>
<dbReference type="InterPro" id="IPR011006">
    <property type="entry name" value="CheY-like_superfamily"/>
</dbReference>
<proteinExistence type="predicted"/>
<keyword evidence="5" id="KW-1185">Reference proteome</keyword>
<dbReference type="PROSITE" id="PS50110">
    <property type="entry name" value="RESPONSE_REGULATORY"/>
    <property type="match status" value="1"/>
</dbReference>
<protein>
    <submittedName>
        <fullName evidence="4">Response regulator</fullName>
    </submittedName>
</protein>
<dbReference type="InterPro" id="IPR001789">
    <property type="entry name" value="Sig_transdc_resp-reg_receiver"/>
</dbReference>
<dbReference type="RefSeq" id="WP_219878779.1">
    <property type="nucleotide sequence ID" value="NZ_JAHYXK010000022.1"/>
</dbReference>
<evidence type="ECO:0000256" key="2">
    <source>
        <dbReference type="PROSITE-ProRule" id="PRU00169"/>
    </source>
</evidence>
<keyword evidence="1 2" id="KW-0597">Phosphoprotein</keyword>
<comment type="caution">
    <text evidence="4">The sequence shown here is derived from an EMBL/GenBank/DDBJ whole genome shotgun (WGS) entry which is preliminary data.</text>
</comment>
<dbReference type="SUPFAM" id="SSF52172">
    <property type="entry name" value="CheY-like"/>
    <property type="match status" value="1"/>
</dbReference>
<dbReference type="PANTHER" id="PTHR44591">
    <property type="entry name" value="STRESS RESPONSE REGULATOR PROTEIN 1"/>
    <property type="match status" value="1"/>
</dbReference>
<feature type="domain" description="Response regulatory" evidence="3">
    <location>
        <begin position="4"/>
        <end position="130"/>
    </location>
</feature>
<organism evidence="4 5">
    <name type="scientific">Pontibacter aydingkolensis</name>
    <dbReference type="NCBI Taxonomy" id="1911536"/>
    <lineage>
        <taxon>Bacteria</taxon>
        <taxon>Pseudomonadati</taxon>
        <taxon>Bacteroidota</taxon>
        <taxon>Cytophagia</taxon>
        <taxon>Cytophagales</taxon>
        <taxon>Hymenobacteraceae</taxon>
        <taxon>Pontibacter</taxon>
    </lineage>
</organism>
<dbReference type="Proteomes" id="UP000813018">
    <property type="component" value="Unassembled WGS sequence"/>
</dbReference>
<feature type="modified residue" description="4-aspartylphosphate" evidence="2">
    <location>
        <position position="60"/>
    </location>
</feature>
<dbReference type="EMBL" id="JAHYXK010000022">
    <property type="protein sequence ID" value="MBW7468905.1"/>
    <property type="molecule type" value="Genomic_DNA"/>
</dbReference>
<reference evidence="4 5" key="1">
    <citation type="journal article" date="2016" name="Int. J. Syst. Evol. Microbiol.">
        <title>Pontibacter aydingkolensis sp. nov., isolated from soil of a salt lake.</title>
        <authorList>
            <person name="Osman G."/>
            <person name="Zhang T."/>
            <person name="Lou K."/>
            <person name="Gao Y."/>
            <person name="Chang W."/>
            <person name="Lin Q."/>
            <person name="Yang H.M."/>
            <person name="Huo X.D."/>
            <person name="Wang N."/>
        </authorList>
    </citation>
    <scope>NUCLEOTIDE SEQUENCE [LARGE SCALE GENOMIC DNA]</scope>
    <source>
        <strain evidence="4 5">KACC 19255</strain>
    </source>
</reference>
<evidence type="ECO:0000256" key="1">
    <source>
        <dbReference type="ARBA" id="ARBA00022553"/>
    </source>
</evidence>
<evidence type="ECO:0000313" key="4">
    <source>
        <dbReference type="EMBL" id="MBW7468905.1"/>
    </source>
</evidence>
<dbReference type="InterPro" id="IPR050595">
    <property type="entry name" value="Bact_response_regulator"/>
</dbReference>